<dbReference type="CDD" id="cd01392">
    <property type="entry name" value="HTH_LacI"/>
    <property type="match status" value="1"/>
</dbReference>
<dbReference type="PROSITE" id="PS50932">
    <property type="entry name" value="HTH_LACI_2"/>
    <property type="match status" value="1"/>
</dbReference>
<evidence type="ECO:0000256" key="3">
    <source>
        <dbReference type="ARBA" id="ARBA00023163"/>
    </source>
</evidence>
<evidence type="ECO:0000259" key="4">
    <source>
        <dbReference type="PROSITE" id="PS50932"/>
    </source>
</evidence>
<dbReference type="SUPFAM" id="SSF53822">
    <property type="entry name" value="Periplasmic binding protein-like I"/>
    <property type="match status" value="1"/>
</dbReference>
<dbReference type="GO" id="GO:0000976">
    <property type="term" value="F:transcription cis-regulatory region binding"/>
    <property type="evidence" value="ECO:0007669"/>
    <property type="project" value="TreeGrafter"/>
</dbReference>
<dbReference type="PANTHER" id="PTHR30146">
    <property type="entry name" value="LACI-RELATED TRANSCRIPTIONAL REPRESSOR"/>
    <property type="match status" value="1"/>
</dbReference>
<dbReference type="EMBL" id="CP118083">
    <property type="protein sequence ID" value="WEB55344.1"/>
    <property type="molecule type" value="Genomic_DNA"/>
</dbReference>
<dbReference type="Gene3D" id="1.10.260.40">
    <property type="entry name" value="lambda repressor-like DNA-binding domains"/>
    <property type="match status" value="1"/>
</dbReference>
<reference evidence="5" key="1">
    <citation type="submission" date="2023-02" db="EMBL/GenBank/DDBJ databases">
        <authorList>
            <person name="Whidbey C."/>
        </authorList>
    </citation>
    <scope>NUCLEOTIDE SEQUENCE</scope>
    <source>
        <strain evidence="5">VSI11</strain>
    </source>
</reference>
<dbReference type="InterPro" id="IPR046335">
    <property type="entry name" value="LacI/GalR-like_sensor"/>
</dbReference>
<keyword evidence="2 5" id="KW-0238">DNA-binding</keyword>
<organism evidence="5 6">
    <name type="scientific">Bifidobacterium breve</name>
    <dbReference type="NCBI Taxonomy" id="1685"/>
    <lineage>
        <taxon>Bacteria</taxon>
        <taxon>Bacillati</taxon>
        <taxon>Actinomycetota</taxon>
        <taxon>Actinomycetes</taxon>
        <taxon>Bifidobacteriales</taxon>
        <taxon>Bifidobacteriaceae</taxon>
        <taxon>Bifidobacterium</taxon>
    </lineage>
</organism>
<evidence type="ECO:0000256" key="2">
    <source>
        <dbReference type="ARBA" id="ARBA00023125"/>
    </source>
</evidence>
<evidence type="ECO:0000256" key="1">
    <source>
        <dbReference type="ARBA" id="ARBA00023015"/>
    </source>
</evidence>
<sequence length="337" mass="37278">MAQEMSRHRTYPGIVDVARAAGVSPSTVSRAFSRPGHVSEATAQQIFDTANRLGYRSGTITPLTVGKPKHRLILLAVSDISNPAFAQLIRNTQHECMRQNSGLLIADTEETKMNERDSLHDLNNVDGVLLASSRLSDTMIRKFARHHKVVMINRMVRGLPSVIPDYRPGFESAVARLIALGHTGVTYLTGPEASWAEGMRWRTLSDVCKEKNMSLKRLPCKEPTFEAGRKAFSQFMQQTDSTSIIAYNDLQAMGFIAAAQQQQIDVPQRFSIIGIDDIADCTLLSPTLSSIRIDRRKESKAAVAMLFDNDNADAHTSLKVPTQFIERNSVSIPGSDH</sequence>
<dbReference type="Pfam" id="PF00356">
    <property type="entry name" value="LacI"/>
    <property type="match status" value="1"/>
</dbReference>
<evidence type="ECO:0000313" key="5">
    <source>
        <dbReference type="EMBL" id="WEB55344.1"/>
    </source>
</evidence>
<keyword evidence="3" id="KW-0804">Transcription</keyword>
<dbReference type="RefSeq" id="WP_223261703.1">
    <property type="nucleotide sequence ID" value="NZ_BAABSL010000004.1"/>
</dbReference>
<dbReference type="CDD" id="cd06267">
    <property type="entry name" value="PBP1_LacI_sugar_binding-like"/>
    <property type="match status" value="1"/>
</dbReference>
<dbReference type="InterPro" id="IPR000843">
    <property type="entry name" value="HTH_LacI"/>
</dbReference>
<dbReference type="InterPro" id="IPR010982">
    <property type="entry name" value="Lambda_DNA-bd_dom_sf"/>
</dbReference>
<dbReference type="Pfam" id="PF13377">
    <property type="entry name" value="Peripla_BP_3"/>
    <property type="match status" value="1"/>
</dbReference>
<keyword evidence="1" id="KW-0805">Transcription regulation</keyword>
<dbReference type="AlphaFoldDB" id="A0AAX3NKU4"/>
<dbReference type="PANTHER" id="PTHR30146:SF109">
    <property type="entry name" value="HTH-TYPE TRANSCRIPTIONAL REGULATOR GALS"/>
    <property type="match status" value="1"/>
</dbReference>
<dbReference type="InterPro" id="IPR028082">
    <property type="entry name" value="Peripla_BP_I"/>
</dbReference>
<proteinExistence type="predicted"/>
<dbReference type="Gene3D" id="3.40.50.2300">
    <property type="match status" value="2"/>
</dbReference>
<accession>A0AAX3NKU4</accession>
<protein>
    <submittedName>
        <fullName evidence="5">LacI family DNA-binding transcriptional regulator</fullName>
    </submittedName>
</protein>
<feature type="domain" description="HTH lacI-type" evidence="4">
    <location>
        <begin position="12"/>
        <end position="56"/>
    </location>
</feature>
<gene>
    <name evidence="5" type="ORF">PUW55_02890</name>
</gene>
<dbReference type="Proteomes" id="UP001219009">
    <property type="component" value="Chromosome"/>
</dbReference>
<name>A0AAX3NKU4_BIFBR</name>
<evidence type="ECO:0000313" key="6">
    <source>
        <dbReference type="Proteomes" id="UP001219009"/>
    </source>
</evidence>
<dbReference type="SUPFAM" id="SSF47413">
    <property type="entry name" value="lambda repressor-like DNA-binding domains"/>
    <property type="match status" value="1"/>
</dbReference>
<dbReference type="SMART" id="SM00354">
    <property type="entry name" value="HTH_LACI"/>
    <property type="match status" value="1"/>
</dbReference>
<dbReference type="GO" id="GO:0003700">
    <property type="term" value="F:DNA-binding transcription factor activity"/>
    <property type="evidence" value="ECO:0007669"/>
    <property type="project" value="TreeGrafter"/>
</dbReference>